<feature type="region of interest" description="Disordered" evidence="1">
    <location>
        <begin position="260"/>
        <end position="282"/>
    </location>
</feature>
<dbReference type="Pfam" id="PF13952">
    <property type="entry name" value="DUF4216"/>
    <property type="match status" value="1"/>
</dbReference>
<gene>
    <name evidence="3" type="ORF">H6P81_013729</name>
</gene>
<dbReference type="PANTHER" id="PTHR48258">
    <property type="entry name" value="DUF4218 DOMAIN-CONTAINING PROTEIN-RELATED"/>
    <property type="match status" value="1"/>
</dbReference>
<name>A0AAV7EIT3_ARIFI</name>
<accession>A0AAV7EIT3</accession>
<dbReference type="InterPro" id="IPR025312">
    <property type="entry name" value="DUF4216"/>
</dbReference>
<protein>
    <recommendedName>
        <fullName evidence="2">DUF4216 domain-containing protein</fullName>
    </recommendedName>
</protein>
<dbReference type="EMBL" id="JAINDJ010000005">
    <property type="protein sequence ID" value="KAG9447601.1"/>
    <property type="molecule type" value="Genomic_DNA"/>
</dbReference>
<sequence length="282" mass="31753">MKEGSGRVVDEYNFTLVNTTKKSFEDEQFIYPSQAQQVFYSKDPIKIGWSVVCRWKPRDTYDIPTLPTDEVVASDDAVMPSENSGGTRVEFMDDVNDNALWLRRELGTDVRENATKSHKHARDTIYSSGGATRNRRIILLGTTEGKRSTKKNFIGTSAKHKMAGIDPTDPRALNSVLDKVYKGHHGGYERGLGIGWSRRKHNVGATSSRNENDHLSAQLEEALVVISQLKESDQEKFAHIIQMEKQMQVFTEFMKASNRNMTSSSQDFTDSEVGETQPMPPS</sequence>
<dbReference type="Proteomes" id="UP000825729">
    <property type="component" value="Unassembled WGS sequence"/>
</dbReference>
<dbReference type="AlphaFoldDB" id="A0AAV7EIT3"/>
<evidence type="ECO:0000259" key="2">
    <source>
        <dbReference type="Pfam" id="PF13952"/>
    </source>
</evidence>
<organism evidence="3 4">
    <name type="scientific">Aristolochia fimbriata</name>
    <name type="common">White veined hardy Dutchman's pipe vine</name>
    <dbReference type="NCBI Taxonomy" id="158543"/>
    <lineage>
        <taxon>Eukaryota</taxon>
        <taxon>Viridiplantae</taxon>
        <taxon>Streptophyta</taxon>
        <taxon>Embryophyta</taxon>
        <taxon>Tracheophyta</taxon>
        <taxon>Spermatophyta</taxon>
        <taxon>Magnoliopsida</taxon>
        <taxon>Magnoliidae</taxon>
        <taxon>Piperales</taxon>
        <taxon>Aristolochiaceae</taxon>
        <taxon>Aristolochia</taxon>
    </lineage>
</organism>
<evidence type="ECO:0000313" key="3">
    <source>
        <dbReference type="EMBL" id="KAG9447601.1"/>
    </source>
</evidence>
<reference evidence="3 4" key="1">
    <citation type="submission" date="2021-07" db="EMBL/GenBank/DDBJ databases">
        <title>The Aristolochia fimbriata genome: insights into angiosperm evolution, floral development and chemical biosynthesis.</title>
        <authorList>
            <person name="Jiao Y."/>
        </authorList>
    </citation>
    <scope>NUCLEOTIDE SEQUENCE [LARGE SCALE GENOMIC DNA]</scope>
    <source>
        <strain evidence="3">IBCAS-2021</strain>
        <tissue evidence="3">Leaf</tissue>
    </source>
</reference>
<keyword evidence="4" id="KW-1185">Reference proteome</keyword>
<evidence type="ECO:0000256" key="1">
    <source>
        <dbReference type="SAM" id="MobiDB-lite"/>
    </source>
</evidence>
<proteinExistence type="predicted"/>
<dbReference type="PANTHER" id="PTHR48258:SF15">
    <property type="entry name" value="OS02G0543900 PROTEIN"/>
    <property type="match status" value="1"/>
</dbReference>
<feature type="domain" description="DUF4216" evidence="2">
    <location>
        <begin position="9"/>
        <end position="52"/>
    </location>
</feature>
<evidence type="ECO:0000313" key="4">
    <source>
        <dbReference type="Proteomes" id="UP000825729"/>
    </source>
</evidence>
<comment type="caution">
    <text evidence="3">The sequence shown here is derived from an EMBL/GenBank/DDBJ whole genome shotgun (WGS) entry which is preliminary data.</text>
</comment>